<feature type="compositionally biased region" description="Polar residues" evidence="8">
    <location>
        <begin position="63"/>
        <end position="72"/>
    </location>
</feature>
<reference evidence="12 13" key="1">
    <citation type="journal article" date="2018" name="Mol. Biol. Evol.">
        <title>Broad Genomic Sampling Reveals a Smut Pathogenic Ancestry of the Fungal Clade Ustilaginomycotina.</title>
        <authorList>
            <person name="Kijpornyongpan T."/>
            <person name="Mondo S.J."/>
            <person name="Barry K."/>
            <person name="Sandor L."/>
            <person name="Lee J."/>
            <person name="Lipzen A."/>
            <person name="Pangilinan J."/>
            <person name="LaButti K."/>
            <person name="Hainaut M."/>
            <person name="Henrissat B."/>
            <person name="Grigoriev I.V."/>
            <person name="Spatafora J.W."/>
            <person name="Aime M.C."/>
        </authorList>
    </citation>
    <scope>NUCLEOTIDE SEQUENCE [LARGE SCALE GENOMIC DNA]</scope>
    <source>
        <strain evidence="12 13">MCA 4718</strain>
    </source>
</reference>
<feature type="compositionally biased region" description="Low complexity" evidence="8">
    <location>
        <begin position="124"/>
        <end position="135"/>
    </location>
</feature>
<dbReference type="SMART" id="SM00487">
    <property type="entry name" value="DEXDc"/>
    <property type="match status" value="1"/>
</dbReference>
<dbReference type="Pfam" id="PF04408">
    <property type="entry name" value="WHD_HA2"/>
    <property type="match status" value="1"/>
</dbReference>
<organism evidence="12 13">
    <name type="scientific">Pseudomicrostroma glucosiphilum</name>
    <dbReference type="NCBI Taxonomy" id="1684307"/>
    <lineage>
        <taxon>Eukaryota</taxon>
        <taxon>Fungi</taxon>
        <taxon>Dikarya</taxon>
        <taxon>Basidiomycota</taxon>
        <taxon>Ustilaginomycotina</taxon>
        <taxon>Exobasidiomycetes</taxon>
        <taxon>Microstromatales</taxon>
        <taxon>Microstromatales incertae sedis</taxon>
        <taxon>Pseudomicrostroma</taxon>
    </lineage>
</organism>
<evidence type="ECO:0000256" key="6">
    <source>
        <dbReference type="ARBA" id="ARBA00060772"/>
    </source>
</evidence>
<comment type="similarity">
    <text evidence="6">Belongs to the DExH box helicase family.</text>
</comment>
<feature type="region of interest" description="Disordered" evidence="8">
    <location>
        <begin position="1322"/>
        <end position="1373"/>
    </location>
</feature>
<feature type="compositionally biased region" description="Gly residues" evidence="8">
    <location>
        <begin position="1509"/>
        <end position="1546"/>
    </location>
</feature>
<feature type="compositionally biased region" description="Low complexity" evidence="8">
    <location>
        <begin position="1"/>
        <end position="16"/>
    </location>
</feature>
<dbReference type="SMART" id="SM00847">
    <property type="entry name" value="HA2"/>
    <property type="match status" value="1"/>
</dbReference>
<dbReference type="CDD" id="cd00048">
    <property type="entry name" value="DSRM_SF"/>
    <property type="match status" value="1"/>
</dbReference>
<dbReference type="SUPFAM" id="SSF52540">
    <property type="entry name" value="P-loop containing nucleoside triphosphate hydrolases"/>
    <property type="match status" value="1"/>
</dbReference>
<evidence type="ECO:0000313" key="12">
    <source>
        <dbReference type="EMBL" id="PWN18146.1"/>
    </source>
</evidence>
<dbReference type="PROSITE" id="PS51192">
    <property type="entry name" value="HELICASE_ATP_BIND_1"/>
    <property type="match status" value="1"/>
</dbReference>
<feature type="domain" description="Helicase ATP-binding" evidence="10">
    <location>
        <begin position="528"/>
        <end position="709"/>
    </location>
</feature>
<dbReference type="FunFam" id="3.40.50.300:FF:001714">
    <property type="entry name" value="ATP-dependent DEAD/H RNA helicase, putative"/>
    <property type="match status" value="1"/>
</dbReference>
<feature type="compositionally biased region" description="Gly residues" evidence="8">
    <location>
        <begin position="136"/>
        <end position="156"/>
    </location>
</feature>
<feature type="region of interest" description="Disordered" evidence="8">
    <location>
        <begin position="290"/>
        <end position="317"/>
    </location>
</feature>
<keyword evidence="3" id="KW-0347">Helicase</keyword>
<dbReference type="FunFam" id="3.40.50.300:FF:000526">
    <property type="entry name" value="DExH-box ATP-dependent RNA helicase DExH3"/>
    <property type="match status" value="1"/>
</dbReference>
<keyword evidence="1" id="KW-0547">Nucleotide-binding</keyword>
<evidence type="ECO:0000256" key="2">
    <source>
        <dbReference type="ARBA" id="ARBA00022801"/>
    </source>
</evidence>
<dbReference type="PROSITE" id="PS50137">
    <property type="entry name" value="DS_RBD"/>
    <property type="match status" value="1"/>
</dbReference>
<feature type="domain" description="DRBM" evidence="9">
    <location>
        <begin position="210"/>
        <end position="283"/>
    </location>
</feature>
<dbReference type="Proteomes" id="UP000245942">
    <property type="component" value="Unassembled WGS sequence"/>
</dbReference>
<evidence type="ECO:0000256" key="4">
    <source>
        <dbReference type="ARBA" id="ARBA00022840"/>
    </source>
</evidence>
<dbReference type="InterPro" id="IPR014001">
    <property type="entry name" value="Helicase_ATP-bd"/>
</dbReference>
<dbReference type="InterPro" id="IPR027417">
    <property type="entry name" value="P-loop_NTPase"/>
</dbReference>
<feature type="compositionally biased region" description="Polar residues" evidence="8">
    <location>
        <begin position="83"/>
        <end position="116"/>
    </location>
</feature>
<dbReference type="Pfam" id="PF00270">
    <property type="entry name" value="DEAD"/>
    <property type="match status" value="1"/>
</dbReference>
<sequence>MQQPPSLASAAYSSLQRPSAGNDATGRRQYLSPSNFNDQHTRGLGEVSLGSHRISGLPKKRQATTSRSNPTTPEVGHSSSSSNLWGSQQQPPSAGHAFSTSSKSSSNLMADSTGNWRSGGSGAGSVSSGPTAGSRGSRGGSSGSSRGRGGRGGRGGASSKRSKHSATAAAAAAANLPILPAPGHTMDYLRHVLYPKLIASGTVKAQWLENPKNPLTVYINHQTGQPPKFEMSQGRIEDGPPELVYRATIVADVVRNISGYGDGKNVKDAEKGAAFDAAMRLAEHGLLGAKPSAINPGSSGQALSKGATPADNGPKLTTGATLTAERAREFMEYYCAQFKFGKPAIELSQETTRKGSRQIAGLWKAEMIVGGSSVGTGVASNKKNATANCYLDTVTYLENMDPDLFASFEATHRPGSTIASAAHVYFKITDDLHDEIRDISRRTKGSLLYSKRPRPAGKLGHGEKAEDPVNKPTARRFEPFNLPHESYMQEKSDTLLDSLQRYQVDERVAKMRAQRAHLPVQQNITDVLTKVAMNQVAICMAATGSGKSTQVPQILLDDAILEGKGAYCNIICTQPRRIAAISLAQRVAAERGETVGQTVGYQVRFEQKPPQPHGSITYCTTGVFMRRLQNALGDTSGATSWLDTITHVVIDEVHERDVQTDLLLVVLKKILAERKSAQKPDIKVILMSATVDPKLFQNYFPDQQGRPAPVVEIPGRAFPVEKHFMEETIPRLRALNLPFGAGGWVWQQKNVQDYLHRELQMRGGMRGGEEGADVIDDLEIPYPLVSLFIADAIARSDDGHILVFLPGWDEIKVINGHLQSPREFPLLGLDFNDRERFEIHILHSSIPVADQQAVFQPPAHPGIRRIILSTNIAETSVTIPDVTVVIDTGRVKESRYDPARHLSSLVSAWVGTSNLNQRAGRAGRHRAGEYYGVLSKARYDQLAINQTVEMQRADLTDVVLHIKALDIAGMEPEDVLAAAIEPPSPDRVSAAMQQLYMIGALDTNKALTSLGAVLLQLPVDAAMGKMVLYGLFFRCVQPTVNLAAILTNRDPFLAPIDLKAQAAAIKESWSPNDYRSDALAILRAYQAWSELQNRGDFQAANRFCHDNFLSKPTMLQIQQVSTHIVQSMGSMIETILGSASAQNDDYGGRYRRPRHSESAPELNVNSECIPLLSALIAMASTPNFAIRKSEKNYQTSQDKTCFIHPSSVCHLKHTKGKEDEIQVGEREIFAFADKTRNVSNLGGPGGGGGGVPPAMLKTVTRLDPLTYMIFGTNSIKPVNEGIICDDWLPVRGYFEALDDVEILKHVMDASMLRIFEGIGKTRQGGRSRQRAAPAQPSRSAPAPMDDWDAVETAHNEDGPDEYSYRDGNADTAATGAYGMPTEFGNRSDLSLSPREIAEFEHLTTGIVRALDHYASDRGQALSNAGSRNVTRPASPNGVGLNLNGHNNYGGGGGGYGGGGGGGGYSKNFSAMRGGASGMGGGANYHNGPAYPTGPRGGGGYSGPAPTGPTGWGGNGYSNGNGHSNGYGNGNGGGGGGYGDGGNWRRG</sequence>
<dbReference type="CDD" id="cd18791">
    <property type="entry name" value="SF2_C_RHA"/>
    <property type="match status" value="1"/>
</dbReference>
<feature type="region of interest" description="Disordered" evidence="8">
    <location>
        <begin position="450"/>
        <end position="474"/>
    </location>
</feature>
<dbReference type="GO" id="GO:0004386">
    <property type="term" value="F:helicase activity"/>
    <property type="evidence" value="ECO:0007669"/>
    <property type="project" value="UniProtKB-KW"/>
</dbReference>
<dbReference type="Pfam" id="PF21010">
    <property type="entry name" value="HA2_C"/>
    <property type="match status" value="1"/>
</dbReference>
<feature type="compositionally biased region" description="Polar residues" evidence="8">
    <location>
        <begin position="1421"/>
        <end position="1433"/>
    </location>
</feature>
<keyword evidence="13" id="KW-1185">Reference proteome</keyword>
<dbReference type="InterPro" id="IPR014720">
    <property type="entry name" value="dsRBD_dom"/>
</dbReference>
<evidence type="ECO:0000256" key="7">
    <source>
        <dbReference type="PROSITE-ProRule" id="PRU00266"/>
    </source>
</evidence>
<evidence type="ECO:0000313" key="13">
    <source>
        <dbReference type="Proteomes" id="UP000245942"/>
    </source>
</evidence>
<dbReference type="GeneID" id="37015646"/>
<dbReference type="InterPro" id="IPR048333">
    <property type="entry name" value="HA2_WH"/>
</dbReference>
<dbReference type="GO" id="GO:0016787">
    <property type="term" value="F:hydrolase activity"/>
    <property type="evidence" value="ECO:0007669"/>
    <property type="project" value="UniProtKB-KW"/>
</dbReference>
<dbReference type="InterPro" id="IPR011545">
    <property type="entry name" value="DEAD/DEAH_box_helicase_dom"/>
</dbReference>
<keyword evidence="5 7" id="KW-0694">RNA-binding</keyword>
<feature type="compositionally biased region" description="Basic and acidic residues" evidence="8">
    <location>
        <begin position="460"/>
        <end position="469"/>
    </location>
</feature>
<evidence type="ECO:0000259" key="11">
    <source>
        <dbReference type="PROSITE" id="PS51194"/>
    </source>
</evidence>
<feature type="region of interest" description="Disordered" evidence="8">
    <location>
        <begin position="1495"/>
        <end position="1546"/>
    </location>
</feature>
<dbReference type="PROSITE" id="PS51194">
    <property type="entry name" value="HELICASE_CTER"/>
    <property type="match status" value="1"/>
</dbReference>
<gene>
    <name evidence="12" type="ORF">BCV69DRAFT_295539</name>
</gene>
<accession>A0A316TXR3</accession>
<dbReference type="PANTHER" id="PTHR18934:SF203">
    <property type="entry name" value="ATP-DEPENDENT RNA HELICASE A"/>
    <property type="match status" value="1"/>
</dbReference>
<protein>
    <submittedName>
        <fullName evidence="12">P-loop containing nucleoside triphosphate hydrolase protein</fullName>
    </submittedName>
</protein>
<keyword evidence="2 12" id="KW-0378">Hydrolase</keyword>
<dbReference type="Pfam" id="PF00271">
    <property type="entry name" value="Helicase_C"/>
    <property type="match status" value="1"/>
</dbReference>
<dbReference type="Gene3D" id="1.20.120.1080">
    <property type="match status" value="1"/>
</dbReference>
<dbReference type="SMART" id="SM00490">
    <property type="entry name" value="HELICc"/>
    <property type="match status" value="1"/>
</dbReference>
<dbReference type="CDD" id="cd17917">
    <property type="entry name" value="DEXHc_RHA-like"/>
    <property type="match status" value="1"/>
</dbReference>
<evidence type="ECO:0000256" key="3">
    <source>
        <dbReference type="ARBA" id="ARBA00022806"/>
    </source>
</evidence>
<dbReference type="RefSeq" id="XP_025345306.1">
    <property type="nucleotide sequence ID" value="XM_025493912.1"/>
</dbReference>
<feature type="compositionally biased region" description="Basic and acidic residues" evidence="8">
    <location>
        <begin position="1351"/>
        <end position="1368"/>
    </location>
</feature>
<dbReference type="GO" id="GO:0003723">
    <property type="term" value="F:RNA binding"/>
    <property type="evidence" value="ECO:0007669"/>
    <property type="project" value="UniProtKB-UniRule"/>
</dbReference>
<feature type="region of interest" description="Disordered" evidence="8">
    <location>
        <begin position="1"/>
        <end position="168"/>
    </location>
</feature>
<dbReference type="InterPro" id="IPR001650">
    <property type="entry name" value="Helicase_C-like"/>
</dbReference>
<evidence type="ECO:0000259" key="9">
    <source>
        <dbReference type="PROSITE" id="PS50137"/>
    </source>
</evidence>
<feature type="compositionally biased region" description="Low complexity" evidence="8">
    <location>
        <begin position="1330"/>
        <end position="1343"/>
    </location>
</feature>
<dbReference type="OrthoDB" id="28053at2759"/>
<name>A0A316TXR3_9BASI</name>
<evidence type="ECO:0000256" key="1">
    <source>
        <dbReference type="ARBA" id="ARBA00022741"/>
    </source>
</evidence>
<dbReference type="PANTHER" id="PTHR18934">
    <property type="entry name" value="ATP-DEPENDENT RNA HELICASE"/>
    <property type="match status" value="1"/>
</dbReference>
<evidence type="ECO:0000259" key="10">
    <source>
        <dbReference type="PROSITE" id="PS51192"/>
    </source>
</evidence>
<dbReference type="FunFam" id="1.20.120.1080:FF:000002">
    <property type="entry name" value="Putative ATP-dependent RNA helicase DHX36"/>
    <property type="match status" value="1"/>
</dbReference>
<dbReference type="Gene3D" id="3.40.50.300">
    <property type="entry name" value="P-loop containing nucleotide triphosphate hydrolases"/>
    <property type="match status" value="2"/>
</dbReference>
<dbReference type="GO" id="GO:0005524">
    <property type="term" value="F:ATP binding"/>
    <property type="evidence" value="ECO:0007669"/>
    <property type="project" value="UniProtKB-KW"/>
</dbReference>
<dbReference type="STRING" id="1684307.A0A316TXR3"/>
<feature type="region of interest" description="Disordered" evidence="8">
    <location>
        <begin position="1421"/>
        <end position="1441"/>
    </location>
</feature>
<dbReference type="InterPro" id="IPR007502">
    <property type="entry name" value="Helicase-assoc_dom"/>
</dbReference>
<feature type="domain" description="Helicase C-terminal" evidence="11">
    <location>
        <begin position="788"/>
        <end position="966"/>
    </location>
</feature>
<proteinExistence type="inferred from homology"/>
<evidence type="ECO:0000256" key="8">
    <source>
        <dbReference type="SAM" id="MobiDB-lite"/>
    </source>
</evidence>
<keyword evidence="4" id="KW-0067">ATP-binding</keyword>
<dbReference type="EMBL" id="KZ819338">
    <property type="protein sequence ID" value="PWN18146.1"/>
    <property type="molecule type" value="Genomic_DNA"/>
</dbReference>
<evidence type="ECO:0000256" key="5">
    <source>
        <dbReference type="ARBA" id="ARBA00022884"/>
    </source>
</evidence>